<keyword evidence="2" id="KW-1185">Reference proteome</keyword>
<dbReference type="EMBL" id="JXTC01000076">
    <property type="protein sequence ID" value="PON91219.1"/>
    <property type="molecule type" value="Genomic_DNA"/>
</dbReference>
<evidence type="ECO:0000313" key="1">
    <source>
        <dbReference type="EMBL" id="PON91219.1"/>
    </source>
</evidence>
<dbReference type="InParanoid" id="A0A2P5F0B7"/>
<gene>
    <name evidence="1" type="ORF">TorRG33x02_130350</name>
</gene>
<dbReference type="Proteomes" id="UP000237000">
    <property type="component" value="Unassembled WGS sequence"/>
</dbReference>
<name>A0A2P5F0B7_TREOI</name>
<evidence type="ECO:0000313" key="2">
    <source>
        <dbReference type="Proteomes" id="UP000237000"/>
    </source>
</evidence>
<proteinExistence type="predicted"/>
<accession>A0A2P5F0B7</accession>
<sequence length="66" mass="7225">MARGALRLKDTKGNPEIQGLVVGSRRKRTGAFFRISLEFSFRLSADEEMVQESSDGTEATEGTEGC</sequence>
<organism evidence="1 2">
    <name type="scientific">Trema orientale</name>
    <name type="common">Charcoal tree</name>
    <name type="synonym">Celtis orientalis</name>
    <dbReference type="NCBI Taxonomy" id="63057"/>
    <lineage>
        <taxon>Eukaryota</taxon>
        <taxon>Viridiplantae</taxon>
        <taxon>Streptophyta</taxon>
        <taxon>Embryophyta</taxon>
        <taxon>Tracheophyta</taxon>
        <taxon>Spermatophyta</taxon>
        <taxon>Magnoliopsida</taxon>
        <taxon>eudicotyledons</taxon>
        <taxon>Gunneridae</taxon>
        <taxon>Pentapetalae</taxon>
        <taxon>rosids</taxon>
        <taxon>fabids</taxon>
        <taxon>Rosales</taxon>
        <taxon>Cannabaceae</taxon>
        <taxon>Trema</taxon>
    </lineage>
</organism>
<protein>
    <submittedName>
        <fullName evidence="1">Uncharacterized protein</fullName>
    </submittedName>
</protein>
<reference evidence="2" key="1">
    <citation type="submission" date="2016-06" db="EMBL/GenBank/DDBJ databases">
        <title>Parallel loss of symbiosis genes in relatives of nitrogen-fixing non-legume Parasponia.</title>
        <authorList>
            <person name="Van Velzen R."/>
            <person name="Holmer R."/>
            <person name="Bu F."/>
            <person name="Rutten L."/>
            <person name="Van Zeijl A."/>
            <person name="Liu W."/>
            <person name="Santuari L."/>
            <person name="Cao Q."/>
            <person name="Sharma T."/>
            <person name="Shen D."/>
            <person name="Roswanjaya Y."/>
            <person name="Wardhani T."/>
            <person name="Kalhor M.S."/>
            <person name="Jansen J."/>
            <person name="Van den Hoogen J."/>
            <person name="Gungor B."/>
            <person name="Hartog M."/>
            <person name="Hontelez J."/>
            <person name="Verver J."/>
            <person name="Yang W.-C."/>
            <person name="Schijlen E."/>
            <person name="Repin R."/>
            <person name="Schilthuizen M."/>
            <person name="Schranz E."/>
            <person name="Heidstra R."/>
            <person name="Miyata K."/>
            <person name="Fedorova E."/>
            <person name="Kohlen W."/>
            <person name="Bisseling T."/>
            <person name="Smit S."/>
            <person name="Geurts R."/>
        </authorList>
    </citation>
    <scope>NUCLEOTIDE SEQUENCE [LARGE SCALE GENOMIC DNA]</scope>
    <source>
        <strain evidence="2">cv. RG33-2</strain>
    </source>
</reference>
<comment type="caution">
    <text evidence="1">The sequence shown here is derived from an EMBL/GenBank/DDBJ whole genome shotgun (WGS) entry which is preliminary data.</text>
</comment>
<dbReference type="AlphaFoldDB" id="A0A2P5F0B7"/>